<sequence>MELVDEKIQLKHLGVVVLGLNRPGFAKPWQPEKHDALRFVVSGPEDREVFGYISDIDTRLETLSDRGL</sequence>
<protein>
    <submittedName>
        <fullName evidence="1">Uncharacterized protein</fullName>
    </submittedName>
</protein>
<evidence type="ECO:0000313" key="2">
    <source>
        <dbReference type="Proteomes" id="UP001265550"/>
    </source>
</evidence>
<dbReference type="RefSeq" id="WP_204734489.1">
    <property type="nucleotide sequence ID" value="NZ_JAVDWE010000016.1"/>
</dbReference>
<evidence type="ECO:0000313" key="1">
    <source>
        <dbReference type="EMBL" id="MDR7096840.1"/>
    </source>
</evidence>
<dbReference type="Proteomes" id="UP001265550">
    <property type="component" value="Unassembled WGS sequence"/>
</dbReference>
<accession>A0ABU1VHP3</accession>
<organism evidence="1 2">
    <name type="scientific">Hydrogenophaga laconesensis</name>
    <dbReference type="NCBI Taxonomy" id="1805971"/>
    <lineage>
        <taxon>Bacteria</taxon>
        <taxon>Pseudomonadati</taxon>
        <taxon>Pseudomonadota</taxon>
        <taxon>Betaproteobacteria</taxon>
        <taxon>Burkholderiales</taxon>
        <taxon>Comamonadaceae</taxon>
        <taxon>Hydrogenophaga</taxon>
    </lineage>
</organism>
<keyword evidence="2" id="KW-1185">Reference proteome</keyword>
<comment type="caution">
    <text evidence="1">The sequence shown here is derived from an EMBL/GenBank/DDBJ whole genome shotgun (WGS) entry which is preliminary data.</text>
</comment>
<proteinExistence type="predicted"/>
<gene>
    <name evidence="1" type="ORF">J2X09_004597</name>
</gene>
<name>A0ABU1VHP3_9BURK</name>
<dbReference type="EMBL" id="JAVDWE010000016">
    <property type="protein sequence ID" value="MDR7096840.1"/>
    <property type="molecule type" value="Genomic_DNA"/>
</dbReference>
<reference evidence="1 2" key="1">
    <citation type="submission" date="2023-07" db="EMBL/GenBank/DDBJ databases">
        <title>Sorghum-associated microbial communities from plants grown in Nebraska, USA.</title>
        <authorList>
            <person name="Schachtman D."/>
        </authorList>
    </citation>
    <scope>NUCLEOTIDE SEQUENCE [LARGE SCALE GENOMIC DNA]</scope>
    <source>
        <strain evidence="1 2">BE240</strain>
    </source>
</reference>